<dbReference type="InterPro" id="IPR013655">
    <property type="entry name" value="PAS_fold_3"/>
</dbReference>
<dbReference type="Gene3D" id="3.30.450.20">
    <property type="entry name" value="PAS domain"/>
    <property type="match status" value="1"/>
</dbReference>
<proteinExistence type="predicted"/>
<dbReference type="CDD" id="cd00130">
    <property type="entry name" value="PAS"/>
    <property type="match status" value="1"/>
</dbReference>
<sequence length="407" mass="45599">MNTSRSQNWKAIEMANEDIFFSRTDERGVIQSGSDFFQEIAGFDWEELLGAPHKIVRHPDMPKAVFWLLWNNLKAGKPLSAYIKNQTKDGGHYWVMASAIPVEGGYISVRIRPQSPLFARIQAEYDALRTWERETGAKAEESVERFQARLLELGFKDYQAFMGYALSAEHTARQEALGRETDRVTRLIEDMSSRVSETSAVTNQLLAGFRLIRSEPTNMRILSTRLEGGGNAISAISQNYELMASEIWQQIHVLDESGGNVFGEVTKALNEGRYLQSLAAVMREQADQFANSSLDFAALGIDQSKEPTIIEGRAAALSAEADRTLQDIADRVRNLPDLCQNLRRHVNGLDVVKLLCRVEAGTLRGQETGLDSIICRLDRFHAQIENQLTQVSSGASDLYRDARALLI</sequence>
<name>A0A1H8NVF3_9RHOB</name>
<dbReference type="Proteomes" id="UP000198893">
    <property type="component" value="Unassembled WGS sequence"/>
</dbReference>
<dbReference type="AlphaFoldDB" id="A0A1H8NVF3"/>
<dbReference type="Pfam" id="PF08447">
    <property type="entry name" value="PAS_3"/>
    <property type="match status" value="1"/>
</dbReference>
<organism evidence="2 3">
    <name type="scientific">Salinihabitans flavidus</name>
    <dbReference type="NCBI Taxonomy" id="569882"/>
    <lineage>
        <taxon>Bacteria</taxon>
        <taxon>Pseudomonadati</taxon>
        <taxon>Pseudomonadota</taxon>
        <taxon>Alphaproteobacteria</taxon>
        <taxon>Rhodobacterales</taxon>
        <taxon>Roseobacteraceae</taxon>
        <taxon>Salinihabitans</taxon>
    </lineage>
</organism>
<gene>
    <name evidence="2" type="ORF">SAMN04490248_10421</name>
</gene>
<dbReference type="InterPro" id="IPR035965">
    <property type="entry name" value="PAS-like_dom_sf"/>
</dbReference>
<dbReference type="EMBL" id="FODS01000004">
    <property type="protein sequence ID" value="SEO33557.1"/>
    <property type="molecule type" value="Genomic_DNA"/>
</dbReference>
<protein>
    <submittedName>
        <fullName evidence="2">Aerotaxis receptor</fullName>
    </submittedName>
</protein>
<feature type="domain" description="PAS fold-3" evidence="1">
    <location>
        <begin position="35"/>
        <end position="102"/>
    </location>
</feature>
<reference evidence="2 3" key="1">
    <citation type="submission" date="2016-10" db="EMBL/GenBank/DDBJ databases">
        <authorList>
            <person name="de Groot N.N."/>
        </authorList>
    </citation>
    <scope>NUCLEOTIDE SEQUENCE [LARGE SCALE GENOMIC DNA]</scope>
    <source>
        <strain evidence="2 3">DSM 27842</strain>
    </source>
</reference>
<dbReference type="SUPFAM" id="SSF55785">
    <property type="entry name" value="PYP-like sensor domain (PAS domain)"/>
    <property type="match status" value="1"/>
</dbReference>
<keyword evidence="3" id="KW-1185">Reference proteome</keyword>
<dbReference type="STRING" id="569882.SAMN04490248_10421"/>
<dbReference type="NCBIfam" id="TIGR00229">
    <property type="entry name" value="sensory_box"/>
    <property type="match status" value="1"/>
</dbReference>
<evidence type="ECO:0000259" key="1">
    <source>
        <dbReference type="Pfam" id="PF08447"/>
    </source>
</evidence>
<evidence type="ECO:0000313" key="3">
    <source>
        <dbReference type="Proteomes" id="UP000198893"/>
    </source>
</evidence>
<accession>A0A1H8NVF3</accession>
<keyword evidence="2" id="KW-0675">Receptor</keyword>
<dbReference type="InterPro" id="IPR000014">
    <property type="entry name" value="PAS"/>
</dbReference>
<evidence type="ECO:0000313" key="2">
    <source>
        <dbReference type="EMBL" id="SEO33557.1"/>
    </source>
</evidence>